<dbReference type="EMBL" id="BLLF01004337">
    <property type="protein sequence ID" value="GFH29425.1"/>
    <property type="molecule type" value="Genomic_DNA"/>
</dbReference>
<sequence>MKEAAMRPHCPAPYKAAMQSRVLRLSRAGRTCWHGSSSEVWQMVQMRGRQAVCRALP</sequence>
<reference evidence="1 2" key="1">
    <citation type="submission" date="2020-02" db="EMBL/GenBank/DDBJ databases">
        <title>Draft genome sequence of Haematococcus lacustris strain NIES-144.</title>
        <authorList>
            <person name="Morimoto D."/>
            <person name="Nakagawa S."/>
            <person name="Yoshida T."/>
            <person name="Sawayama S."/>
        </authorList>
    </citation>
    <scope>NUCLEOTIDE SEQUENCE [LARGE SCALE GENOMIC DNA]</scope>
    <source>
        <strain evidence="1 2">NIES-144</strain>
    </source>
</reference>
<feature type="non-terminal residue" evidence="1">
    <location>
        <position position="57"/>
    </location>
</feature>
<organism evidence="1 2">
    <name type="scientific">Haematococcus lacustris</name>
    <name type="common">Green alga</name>
    <name type="synonym">Haematococcus pluvialis</name>
    <dbReference type="NCBI Taxonomy" id="44745"/>
    <lineage>
        <taxon>Eukaryota</taxon>
        <taxon>Viridiplantae</taxon>
        <taxon>Chlorophyta</taxon>
        <taxon>core chlorophytes</taxon>
        <taxon>Chlorophyceae</taxon>
        <taxon>CS clade</taxon>
        <taxon>Chlamydomonadales</taxon>
        <taxon>Haematococcaceae</taxon>
        <taxon>Haematococcus</taxon>
    </lineage>
</organism>
<accession>A0A6A0A9S1</accession>
<protein>
    <submittedName>
        <fullName evidence="1">Uncharacterized protein</fullName>
    </submittedName>
</protein>
<proteinExistence type="predicted"/>
<gene>
    <name evidence="1" type="ORF">HaLaN_28075</name>
</gene>
<feature type="non-terminal residue" evidence="1">
    <location>
        <position position="1"/>
    </location>
</feature>
<comment type="caution">
    <text evidence="1">The sequence shown here is derived from an EMBL/GenBank/DDBJ whole genome shotgun (WGS) entry which is preliminary data.</text>
</comment>
<dbReference type="AlphaFoldDB" id="A0A6A0A9S1"/>
<evidence type="ECO:0000313" key="1">
    <source>
        <dbReference type="EMBL" id="GFH29425.1"/>
    </source>
</evidence>
<dbReference type="Proteomes" id="UP000485058">
    <property type="component" value="Unassembled WGS sequence"/>
</dbReference>
<evidence type="ECO:0000313" key="2">
    <source>
        <dbReference type="Proteomes" id="UP000485058"/>
    </source>
</evidence>
<keyword evidence="2" id="KW-1185">Reference proteome</keyword>
<name>A0A6A0A9S1_HAELA</name>